<dbReference type="Pfam" id="PF17237">
    <property type="entry name" value="Emr1"/>
    <property type="match status" value="1"/>
</dbReference>
<evidence type="ECO:0000313" key="3">
    <source>
        <dbReference type="Proteomes" id="UP000011668"/>
    </source>
</evidence>
<dbReference type="InterPro" id="IPR035195">
    <property type="entry name" value="Emr1"/>
</dbReference>
<accession>L8XA42</accession>
<proteinExistence type="predicted"/>
<sequence>MLDFSCSVNTSPGSSTIHPLSNNPYPQSYRSSSKHSSSSQPGRRVSQASSNSSKRQRTAPPVRRTTPPSTPRYAPSSAPSTPLPVPPPDEKKRSPVSPAVLRSIFASSRTANEERSISRVAFFRWVILVDLCAENQQVCVGLLALFSAAWVLAYMLRVAGALEQQQGWASQCSSHRNAP</sequence>
<dbReference type="EMBL" id="AFRT01000065">
    <property type="protein sequence ID" value="ELU45549.1"/>
    <property type="molecule type" value="Genomic_DNA"/>
</dbReference>
<name>L8XA42_THACA</name>
<organism evidence="2 3">
    <name type="scientific">Thanatephorus cucumeris (strain AG1-IA)</name>
    <name type="common">Rice sheath blight fungus</name>
    <name type="synonym">Rhizoctonia solani</name>
    <dbReference type="NCBI Taxonomy" id="983506"/>
    <lineage>
        <taxon>Eukaryota</taxon>
        <taxon>Fungi</taxon>
        <taxon>Dikarya</taxon>
        <taxon>Basidiomycota</taxon>
        <taxon>Agaricomycotina</taxon>
        <taxon>Agaricomycetes</taxon>
        <taxon>Cantharellales</taxon>
        <taxon>Ceratobasidiaceae</taxon>
        <taxon>Rhizoctonia</taxon>
        <taxon>Rhizoctonia solani AG-1</taxon>
    </lineage>
</organism>
<dbReference type="Proteomes" id="UP000011668">
    <property type="component" value="Unassembled WGS sequence"/>
</dbReference>
<dbReference type="OrthoDB" id="2122015at2759"/>
<feature type="region of interest" description="Disordered" evidence="1">
    <location>
        <begin position="1"/>
        <end position="96"/>
    </location>
</feature>
<dbReference type="HOGENOM" id="CLU_1504441_0_0_1"/>
<evidence type="ECO:0000256" key="1">
    <source>
        <dbReference type="SAM" id="MobiDB-lite"/>
    </source>
</evidence>
<dbReference type="GO" id="GO:0005739">
    <property type="term" value="C:mitochondrion"/>
    <property type="evidence" value="ECO:0007669"/>
    <property type="project" value="GOC"/>
</dbReference>
<feature type="compositionally biased region" description="Low complexity" evidence="1">
    <location>
        <begin position="58"/>
        <end position="80"/>
    </location>
</feature>
<gene>
    <name evidence="2" type="ORF">AG1IA_00427</name>
</gene>
<dbReference type="AlphaFoldDB" id="L8XA42"/>
<feature type="compositionally biased region" description="Polar residues" evidence="1">
    <location>
        <begin position="1"/>
        <end position="26"/>
    </location>
</feature>
<protein>
    <submittedName>
        <fullName evidence="2">Uncharacterized protein</fullName>
    </submittedName>
</protein>
<reference evidence="2 3" key="1">
    <citation type="journal article" date="2013" name="Nat. Commun.">
        <title>The evolution and pathogenic mechanisms of the rice sheath blight pathogen.</title>
        <authorList>
            <person name="Zheng A."/>
            <person name="Lin R."/>
            <person name="Xu L."/>
            <person name="Qin P."/>
            <person name="Tang C."/>
            <person name="Ai P."/>
            <person name="Zhang D."/>
            <person name="Liu Y."/>
            <person name="Sun Z."/>
            <person name="Feng H."/>
            <person name="Wang Y."/>
            <person name="Chen Y."/>
            <person name="Liang X."/>
            <person name="Fu R."/>
            <person name="Li Q."/>
            <person name="Zhang J."/>
            <person name="Yu X."/>
            <person name="Xie Z."/>
            <person name="Ding L."/>
            <person name="Guan P."/>
            <person name="Tang J."/>
            <person name="Liang Y."/>
            <person name="Wang S."/>
            <person name="Deng Q."/>
            <person name="Li S."/>
            <person name="Zhu J."/>
            <person name="Wang L."/>
            <person name="Liu H."/>
            <person name="Li P."/>
        </authorList>
    </citation>
    <scope>NUCLEOTIDE SEQUENCE [LARGE SCALE GENOMIC DNA]</scope>
    <source>
        <strain evidence="3">AG-1 IA</strain>
    </source>
</reference>
<comment type="caution">
    <text evidence="2">The sequence shown here is derived from an EMBL/GenBank/DDBJ whole genome shotgun (WGS) entry which is preliminary data.</text>
</comment>
<feature type="compositionally biased region" description="Low complexity" evidence="1">
    <location>
        <begin position="28"/>
        <end position="39"/>
    </location>
</feature>
<dbReference type="GO" id="GO:0007008">
    <property type="term" value="P:outer mitochondrial membrane organization"/>
    <property type="evidence" value="ECO:0007669"/>
    <property type="project" value="InterPro"/>
</dbReference>
<evidence type="ECO:0000313" key="2">
    <source>
        <dbReference type="EMBL" id="ELU45549.1"/>
    </source>
</evidence>
<keyword evidence="3" id="KW-1185">Reference proteome</keyword>